<evidence type="ECO:0000313" key="7">
    <source>
        <dbReference type="EMBL" id="GGC64668.1"/>
    </source>
</evidence>
<comment type="caution">
    <text evidence="7">The sequence shown here is derived from an EMBL/GenBank/DDBJ whole genome shotgun (WGS) entry which is preliminary data.</text>
</comment>
<evidence type="ECO:0000256" key="1">
    <source>
        <dbReference type="ARBA" id="ARBA00004141"/>
    </source>
</evidence>
<evidence type="ECO:0000256" key="3">
    <source>
        <dbReference type="ARBA" id="ARBA00022692"/>
    </source>
</evidence>
<gene>
    <name evidence="7" type="ORF">GCM10010994_24060</name>
</gene>
<dbReference type="InterPro" id="IPR004923">
    <property type="entry name" value="FTR1/Fip1/EfeU"/>
</dbReference>
<evidence type="ECO:0000256" key="5">
    <source>
        <dbReference type="ARBA" id="ARBA00023136"/>
    </source>
</evidence>
<keyword evidence="3 6" id="KW-0812">Transmembrane</keyword>
<dbReference type="GO" id="GO:0033573">
    <property type="term" value="C:high-affinity iron permease complex"/>
    <property type="evidence" value="ECO:0007669"/>
    <property type="project" value="InterPro"/>
</dbReference>
<dbReference type="RefSeq" id="WP_188609408.1">
    <property type="nucleotide sequence ID" value="NZ_BMGG01000004.1"/>
</dbReference>
<evidence type="ECO:0000256" key="4">
    <source>
        <dbReference type="ARBA" id="ARBA00022989"/>
    </source>
</evidence>
<dbReference type="Proteomes" id="UP000637002">
    <property type="component" value="Unassembled WGS sequence"/>
</dbReference>
<protein>
    <submittedName>
        <fullName evidence="7">Transport-related membrane protein</fullName>
    </submittedName>
</protein>
<feature type="transmembrane region" description="Helical" evidence="6">
    <location>
        <begin position="179"/>
        <end position="202"/>
    </location>
</feature>
<evidence type="ECO:0000256" key="2">
    <source>
        <dbReference type="ARBA" id="ARBA00008333"/>
    </source>
</evidence>
<dbReference type="AlphaFoldDB" id="A0A916UA17"/>
<dbReference type="PANTHER" id="PTHR31632">
    <property type="entry name" value="IRON TRANSPORTER FTH1"/>
    <property type="match status" value="1"/>
</dbReference>
<sequence>MFGALIIVFREVLEAGLVVGVVLAATRGLAGSRLYVALGIFGGVVGAAVIAGFADILSSLFDGTGQELLNAVILLVAVVMLTWTVSWMSAHARELTSQLKAVGLDVKKGRKPLTALAIVVGAAVLREGFEVVLFLYGILVGGGASAASVALGGMLGVVAGAAVAYALYRGLAAIPVKRLFQVTTVMIALLAAGLAAQAVGILQSAGYLNVLAYPLWNTSAVLPQDSIVGRVLATLIGYTDQPSGLQLIAYLATLAAVFTLSRRAAASTAPRPASSTSGSR</sequence>
<keyword evidence="8" id="KW-1185">Reference proteome</keyword>
<evidence type="ECO:0000313" key="8">
    <source>
        <dbReference type="Proteomes" id="UP000637002"/>
    </source>
</evidence>
<comment type="similarity">
    <text evidence="2">Belongs to the oxidase-dependent Fe transporter (OFeT) (TC 9.A.10.1) family.</text>
</comment>
<proteinExistence type="inferred from homology"/>
<dbReference type="PANTHER" id="PTHR31632:SF2">
    <property type="entry name" value="PLASMA MEMBRANE IRON PERMEASE"/>
    <property type="match status" value="1"/>
</dbReference>
<dbReference type="GO" id="GO:0015093">
    <property type="term" value="F:ferrous iron transmembrane transporter activity"/>
    <property type="evidence" value="ECO:0007669"/>
    <property type="project" value="TreeGrafter"/>
</dbReference>
<keyword evidence="4 6" id="KW-1133">Transmembrane helix</keyword>
<feature type="transmembrane region" description="Helical" evidence="6">
    <location>
        <begin position="34"/>
        <end position="56"/>
    </location>
</feature>
<dbReference type="Pfam" id="PF03239">
    <property type="entry name" value="FTR1"/>
    <property type="match status" value="1"/>
</dbReference>
<feature type="transmembrane region" description="Helical" evidence="6">
    <location>
        <begin position="244"/>
        <end position="261"/>
    </location>
</feature>
<name>A0A916UA17_9HYPH</name>
<keyword evidence="5 6" id="KW-0472">Membrane</keyword>
<feature type="transmembrane region" description="Helical" evidence="6">
    <location>
        <begin position="68"/>
        <end position="92"/>
    </location>
</feature>
<accession>A0A916UA17</accession>
<reference evidence="7" key="2">
    <citation type="submission" date="2020-09" db="EMBL/GenBank/DDBJ databases">
        <authorList>
            <person name="Sun Q."/>
            <person name="Zhou Y."/>
        </authorList>
    </citation>
    <scope>NUCLEOTIDE SEQUENCE</scope>
    <source>
        <strain evidence="7">CGMCC 1.12919</strain>
    </source>
</reference>
<reference evidence="7" key="1">
    <citation type="journal article" date="2014" name="Int. J. Syst. Evol. Microbiol.">
        <title>Complete genome sequence of Corynebacterium casei LMG S-19264T (=DSM 44701T), isolated from a smear-ripened cheese.</title>
        <authorList>
            <consortium name="US DOE Joint Genome Institute (JGI-PGF)"/>
            <person name="Walter F."/>
            <person name="Albersmeier A."/>
            <person name="Kalinowski J."/>
            <person name="Ruckert C."/>
        </authorList>
    </citation>
    <scope>NUCLEOTIDE SEQUENCE</scope>
    <source>
        <strain evidence="7">CGMCC 1.12919</strain>
    </source>
</reference>
<feature type="transmembrane region" description="Helical" evidence="6">
    <location>
        <begin position="113"/>
        <end position="139"/>
    </location>
</feature>
<organism evidence="7 8">
    <name type="scientific">Chelatococcus reniformis</name>
    <dbReference type="NCBI Taxonomy" id="1494448"/>
    <lineage>
        <taxon>Bacteria</taxon>
        <taxon>Pseudomonadati</taxon>
        <taxon>Pseudomonadota</taxon>
        <taxon>Alphaproteobacteria</taxon>
        <taxon>Hyphomicrobiales</taxon>
        <taxon>Chelatococcaceae</taxon>
        <taxon>Chelatococcus</taxon>
    </lineage>
</organism>
<comment type="subcellular location">
    <subcellularLocation>
        <location evidence="1">Membrane</location>
        <topology evidence="1">Multi-pass membrane protein</topology>
    </subcellularLocation>
</comment>
<dbReference type="EMBL" id="BMGG01000004">
    <property type="protein sequence ID" value="GGC64668.1"/>
    <property type="molecule type" value="Genomic_DNA"/>
</dbReference>
<evidence type="ECO:0000256" key="6">
    <source>
        <dbReference type="SAM" id="Phobius"/>
    </source>
</evidence>
<feature type="transmembrane region" description="Helical" evidence="6">
    <location>
        <begin position="145"/>
        <end position="167"/>
    </location>
</feature>